<dbReference type="SUPFAM" id="SSF48371">
    <property type="entry name" value="ARM repeat"/>
    <property type="match status" value="1"/>
</dbReference>
<dbReference type="EMBL" id="FJOG01000004">
    <property type="protein sequence ID" value="CZR54116.1"/>
    <property type="molecule type" value="Genomic_DNA"/>
</dbReference>
<dbReference type="AlphaFoldDB" id="A0A1L7WMZ2"/>
<evidence type="ECO:0000259" key="5">
    <source>
        <dbReference type="Pfam" id="PF12460"/>
    </source>
</evidence>
<evidence type="ECO:0000256" key="2">
    <source>
        <dbReference type="ARBA" id="ARBA00022737"/>
    </source>
</evidence>
<dbReference type="Proteomes" id="UP000184330">
    <property type="component" value="Unassembled WGS sequence"/>
</dbReference>
<dbReference type="InterPro" id="IPR039920">
    <property type="entry name" value="MMS19"/>
</dbReference>
<evidence type="ECO:0000313" key="7">
    <source>
        <dbReference type="EMBL" id="CZR54116.1"/>
    </source>
</evidence>
<dbReference type="Pfam" id="PF12460">
    <property type="entry name" value="MMS19_C"/>
    <property type="match status" value="1"/>
</dbReference>
<dbReference type="GO" id="GO:0016226">
    <property type="term" value="P:iron-sulfur cluster assembly"/>
    <property type="evidence" value="ECO:0007669"/>
    <property type="project" value="UniProtKB-UniRule"/>
</dbReference>
<dbReference type="Pfam" id="PF14500">
    <property type="entry name" value="MMS19_N"/>
    <property type="match status" value="1"/>
</dbReference>
<dbReference type="STRING" id="576137.A0A1L7WMZ2"/>
<comment type="subcellular location">
    <subcellularLocation>
        <location evidence="1 4">Nucleus</location>
    </subcellularLocation>
</comment>
<keyword evidence="4" id="KW-0234">DNA repair</keyword>
<name>A0A1L7WMZ2_9HELO</name>
<dbReference type="PANTHER" id="PTHR12891">
    <property type="entry name" value="DNA REPAIR/TRANSCRIPTION PROTEIN MET18/MMS19"/>
    <property type="match status" value="1"/>
</dbReference>
<keyword evidence="3 4" id="KW-0539">Nucleus</keyword>
<feature type="domain" description="MMS19 N-terminal" evidence="6">
    <location>
        <begin position="42"/>
        <end position="321"/>
    </location>
</feature>
<accession>A0A1L7WMZ2</accession>
<gene>
    <name evidence="7" type="ORF">PAC_03999</name>
</gene>
<evidence type="ECO:0000256" key="3">
    <source>
        <dbReference type="ARBA" id="ARBA00023242"/>
    </source>
</evidence>
<dbReference type="GO" id="GO:0051604">
    <property type="term" value="P:protein maturation"/>
    <property type="evidence" value="ECO:0007669"/>
    <property type="project" value="UniProtKB-UniRule"/>
</dbReference>
<reference evidence="7 8" key="1">
    <citation type="submission" date="2016-03" db="EMBL/GenBank/DDBJ databases">
        <authorList>
            <person name="Ploux O."/>
        </authorList>
    </citation>
    <scope>NUCLEOTIDE SEQUENCE [LARGE SCALE GENOMIC DNA]</scope>
    <source>
        <strain evidence="7 8">UAMH 11012</strain>
    </source>
</reference>
<protein>
    <recommendedName>
        <fullName evidence="4">MMS19 nucleotide excision repair protein</fullName>
    </recommendedName>
</protein>
<dbReference type="GO" id="GO:0005634">
    <property type="term" value="C:nucleus"/>
    <property type="evidence" value="ECO:0007669"/>
    <property type="project" value="UniProtKB-SubCell"/>
</dbReference>
<evidence type="ECO:0000256" key="1">
    <source>
        <dbReference type="ARBA" id="ARBA00004123"/>
    </source>
</evidence>
<dbReference type="InterPro" id="IPR029240">
    <property type="entry name" value="MMS19_N"/>
</dbReference>
<evidence type="ECO:0000256" key="4">
    <source>
        <dbReference type="RuleBase" id="RU367072"/>
    </source>
</evidence>
<evidence type="ECO:0000259" key="6">
    <source>
        <dbReference type="Pfam" id="PF14500"/>
    </source>
</evidence>
<proteinExistence type="inferred from homology"/>
<dbReference type="InterPro" id="IPR016024">
    <property type="entry name" value="ARM-type_fold"/>
</dbReference>
<organism evidence="7 8">
    <name type="scientific">Phialocephala subalpina</name>
    <dbReference type="NCBI Taxonomy" id="576137"/>
    <lineage>
        <taxon>Eukaryota</taxon>
        <taxon>Fungi</taxon>
        <taxon>Dikarya</taxon>
        <taxon>Ascomycota</taxon>
        <taxon>Pezizomycotina</taxon>
        <taxon>Leotiomycetes</taxon>
        <taxon>Helotiales</taxon>
        <taxon>Mollisiaceae</taxon>
        <taxon>Phialocephala</taxon>
        <taxon>Phialocephala fortinii species complex</taxon>
    </lineage>
</organism>
<comment type="similarity">
    <text evidence="4">Belongs to the MET18/MMS19 family.</text>
</comment>
<keyword evidence="2" id="KW-0677">Repeat</keyword>
<sequence length="1185" mass="134332">MPDRQLFNRWVEWSDLDEDEFINGYVEDVELGSFKFVELFQEMRPYVEDEQDLVGIARALSFLPQFFKGLLTQNLPVLKSDKELILAWLCHRVKNESDEPTLRAGLDEVVDSIKIISSWGNFTAENAVDITTAIFALGDKMTYKDLKTTTRANLLSLVTNIFTRYDLRLSSRPGVSRFVDGLLNMAQFEKTPQCLDILFPLYVKLTKVWALELESKKLAERIFTSFYRFFPVDVSRNFSQKPGMTTMQDLSEALEECITCHPMYADFAFEQLLGNLDSQQVDDSKKKTLAMMRSCVPKYKDDVANKWATKLWDGLKYEIWQGSDREVVQASLDILHAVAKTLVSEKEDWSDMKTILIRYITQIGNECNAKTQDSLQWLIPNGQIFHALATSSLRALWYITKATIPTMNLKWQDLSLTKDKAYLLISLNEIIRAHVEMSKKSPNTSSDPKVAIVVSALEEGHDKINSMYDEGLQLGTEEWKGGAKASVEVPEIYLSSSKQEDLLVRTAVEGLAMLIDLPEFYSELTKARVIKSIVQVHSSTVHEDTRMQCVGVLQTITSNNPSVFANAILPTVFNKLPNQINYEYESADDCDKKIGDTIKVLQELADIACNEVCQKDLVAVGEREQASGYWHRNFDALVHKLLLKLDEVVTLEKQLDYAYAIVLTIHEALEKFEKALDKARASQLTIEPKPANPDTGPYAYLVSKLFEMLDPQQQRHEPNPYREENSWFTAIRVHDANPLTTDRLVALVGKISLVVLRSKTTTDANNFLLKWNRNVEEHAASALSSLFTGGNLEYDMHMLDHWQADVRFGPQEKCLANVLSMYMIAGTHPKHRSLLRIDIREACIYMIKAYIGFDIEAAPEEGHTPYQSWYSDLARTSMLWYMQLCVNKFRVAKESVPGMRSILDILTMYVDAALDSKNPMERSKRGNILPVLSHFCAASLAMFDIETSDACLKLMMKVLENQSYPRFGMIMARLYKSLLEPSPILKRENFCNIRSVTPGWAVANIVPRLRMNWQAADFDAVHKPNYLIALAGLIKNIDSALYIEENGGGFSEDPTAGPLLPVIIEGTLIQADSPSKLVYIKALTAIIKQNTPAIEQHLNSIIRNLTGGAAENLDRDHPYETVDCRVAAIEALKILIKYVEGVKLRPFRQQIAKEIADARTDESSRVRDIARQVSVLWNLVLHPAE</sequence>
<keyword evidence="4" id="KW-0227">DNA damage</keyword>
<dbReference type="GO" id="GO:0006281">
    <property type="term" value="P:DNA repair"/>
    <property type="evidence" value="ECO:0007669"/>
    <property type="project" value="UniProtKB-UniRule"/>
</dbReference>
<feature type="domain" description="MMS19 C-terminal" evidence="5">
    <location>
        <begin position="634"/>
        <end position="1135"/>
    </location>
</feature>
<keyword evidence="8" id="KW-1185">Reference proteome</keyword>
<evidence type="ECO:0000313" key="8">
    <source>
        <dbReference type="Proteomes" id="UP000184330"/>
    </source>
</evidence>
<dbReference type="OrthoDB" id="342900at2759"/>
<comment type="function">
    <text evidence="4">Key component of the cytosolic iron-sulfur protein assembly (CIA) complex, a multiprotein complex that mediates the incorporation of iron-sulfur cluster into apoproteins specifically involved in DNA metabolism and genomic integrity. In the CIA complex, MMS19 acts as an adapter between early-acting CIA components and a subset of cellular target iron-sulfur proteins.</text>
</comment>
<dbReference type="PANTHER" id="PTHR12891:SF0">
    <property type="entry name" value="MMS19 NUCLEOTIDE EXCISION REPAIR PROTEIN HOMOLOG"/>
    <property type="match status" value="1"/>
</dbReference>
<dbReference type="InterPro" id="IPR024687">
    <property type="entry name" value="MMS19_C"/>
</dbReference>
<dbReference type="GO" id="GO:0097361">
    <property type="term" value="C:cytosolic [4Fe-4S] assembly targeting complex"/>
    <property type="evidence" value="ECO:0007669"/>
    <property type="project" value="UniProtKB-UniRule"/>
</dbReference>